<evidence type="ECO:0000313" key="1">
    <source>
        <dbReference type="EMBL" id="SPF52701.1"/>
    </source>
</evidence>
<name>A0A2U3LL67_9FIRM</name>
<organism evidence="1 2">
    <name type="scientific">Candidatus Desulfosporosinus infrequens</name>
    <dbReference type="NCBI Taxonomy" id="2043169"/>
    <lineage>
        <taxon>Bacteria</taxon>
        <taxon>Bacillati</taxon>
        <taxon>Bacillota</taxon>
        <taxon>Clostridia</taxon>
        <taxon>Eubacteriales</taxon>
        <taxon>Desulfitobacteriaceae</taxon>
        <taxon>Desulfosporosinus</taxon>
    </lineage>
</organism>
<dbReference type="AlphaFoldDB" id="A0A2U3LL67"/>
<evidence type="ECO:0000313" key="2">
    <source>
        <dbReference type="Proteomes" id="UP000238916"/>
    </source>
</evidence>
<gene>
    <name evidence="1" type="ORF">SBF1_6060004</name>
</gene>
<accession>A0A2U3LL67</accession>
<proteinExistence type="predicted"/>
<sequence>MVFAACVSRGDFCRTCSTWSSSIGNFYCLCRLRCIRAYDET</sequence>
<dbReference type="Proteomes" id="UP000238916">
    <property type="component" value="Unassembled WGS sequence"/>
</dbReference>
<dbReference type="EMBL" id="OMOF01000564">
    <property type="protein sequence ID" value="SPF52701.1"/>
    <property type="molecule type" value="Genomic_DNA"/>
</dbReference>
<reference evidence="2" key="1">
    <citation type="submission" date="2018-02" db="EMBL/GenBank/DDBJ databases">
        <authorList>
            <person name="Hausmann B."/>
        </authorList>
    </citation>
    <scope>NUCLEOTIDE SEQUENCE [LARGE SCALE GENOMIC DNA]</scope>
    <source>
        <strain evidence="2">Peat soil MAG SbF1</strain>
    </source>
</reference>
<protein>
    <submittedName>
        <fullName evidence="1">Uncharacterized protein</fullName>
    </submittedName>
</protein>